<keyword evidence="3 6" id="KW-1133">Transmembrane helix</keyword>
<sequence>MSLNLTHPPTPAASPKSTTGHRRLFSVPATFPQLHRRNPSLISASATNGDQSRFLPDQSAIPRSRFAVKSTAAAEGSGSSIPDSNPKPAVNQTLKLATVFELWYFHNVIFNIYNKKSLNVFPYPWFLATFQLFTGCIWMLANWSINRRFPKISKEFLLALLGPALFHTVGHISACVSFSKVAISFTHVIKSAEPVFSVIFSSFLGEIYPLKVWLSILPIVFGCSLAAVTEVSFNLGGLSGAMISNFGFVLRNIYSKKSLQNFKEIDGLNLYGLISLVSFVYLLPVAILVEGSQWVGGYKNAIVAVGGRSMEFYGMVLCSGIFYHLYNQSSYQALDDISPLTFSVGNTMKRVEVIVATVLFYRNPVKPLNALGSGIAILGTFLYSQVTAKKGKKKEEEPAVGDEKSRESEEDLEKLRDEKDGEIRKLKEEMEDASEKHEEELRKSRKEKDEVQKQLTKKNDGVQHTLKRASDDDDLQKLRKEKVEEVRKLREEMQEEIEKARKEKDEEVEALKRERDEGAKPSKEQNEELKKLREEVETLRRTENDKACKTTKKEEEMAKVLENERRKNKDEALQRLINEKDTELEKLRNEHEETMKENAAETRKLREQSSRHELEQRRKQSWMALPTTPYTTGETDHKSRRRAVPPNTWCNVSGSYIYYHDNNLKAADLCGFLQGTFQVGVVEEDTKDWLSPPATNIYCGGSESFDRNNWWFVKILHPNDGLIMLAYYDGDRSYTAGYRGYTTKFPMPRDIGMQTNTVFFMIHLFGEFKLAFLYRDLL</sequence>
<feature type="transmembrane region" description="Helical" evidence="6">
    <location>
        <begin position="270"/>
        <end position="289"/>
    </location>
</feature>
<gene>
    <name evidence="8" type="ORF">LTRI10_LOCUS41031</name>
</gene>
<evidence type="ECO:0000313" key="8">
    <source>
        <dbReference type="EMBL" id="CAL1400937.1"/>
    </source>
</evidence>
<evidence type="ECO:0000256" key="5">
    <source>
        <dbReference type="SAM" id="MobiDB-lite"/>
    </source>
</evidence>
<comment type="subcellular location">
    <subcellularLocation>
        <location evidence="1">Membrane</location>
        <topology evidence="1">Multi-pass membrane protein</topology>
    </subcellularLocation>
</comment>
<evidence type="ECO:0000256" key="2">
    <source>
        <dbReference type="ARBA" id="ARBA00022692"/>
    </source>
</evidence>
<feature type="transmembrane region" description="Helical" evidence="6">
    <location>
        <begin position="125"/>
        <end position="145"/>
    </location>
</feature>
<protein>
    <recommendedName>
        <fullName evidence="7">Sugar phosphate transporter domain-containing protein</fullName>
    </recommendedName>
</protein>
<evidence type="ECO:0000313" key="9">
    <source>
        <dbReference type="Proteomes" id="UP001497516"/>
    </source>
</evidence>
<feature type="compositionally biased region" description="Basic and acidic residues" evidence="5">
    <location>
        <begin position="475"/>
        <end position="536"/>
    </location>
</feature>
<keyword evidence="9" id="KW-1185">Reference proteome</keyword>
<dbReference type="GO" id="GO:0016020">
    <property type="term" value="C:membrane"/>
    <property type="evidence" value="ECO:0007669"/>
    <property type="project" value="UniProtKB-SubCell"/>
</dbReference>
<dbReference type="AlphaFoldDB" id="A0AAV2FSF4"/>
<dbReference type="InterPro" id="IPR004853">
    <property type="entry name" value="Sugar_P_trans_dom"/>
</dbReference>
<evidence type="ECO:0000256" key="4">
    <source>
        <dbReference type="ARBA" id="ARBA00023136"/>
    </source>
</evidence>
<keyword evidence="4 6" id="KW-0472">Membrane</keyword>
<evidence type="ECO:0000256" key="6">
    <source>
        <dbReference type="SAM" id="Phobius"/>
    </source>
</evidence>
<dbReference type="EMBL" id="OZ034820">
    <property type="protein sequence ID" value="CAL1400937.1"/>
    <property type="molecule type" value="Genomic_DNA"/>
</dbReference>
<feature type="transmembrane region" description="Helical" evidence="6">
    <location>
        <begin position="157"/>
        <end position="183"/>
    </location>
</feature>
<organism evidence="8 9">
    <name type="scientific">Linum trigynum</name>
    <dbReference type="NCBI Taxonomy" id="586398"/>
    <lineage>
        <taxon>Eukaryota</taxon>
        <taxon>Viridiplantae</taxon>
        <taxon>Streptophyta</taxon>
        <taxon>Embryophyta</taxon>
        <taxon>Tracheophyta</taxon>
        <taxon>Spermatophyta</taxon>
        <taxon>Magnoliopsida</taxon>
        <taxon>eudicotyledons</taxon>
        <taxon>Gunneridae</taxon>
        <taxon>Pentapetalae</taxon>
        <taxon>rosids</taxon>
        <taxon>fabids</taxon>
        <taxon>Malpighiales</taxon>
        <taxon>Linaceae</taxon>
        <taxon>Linum</taxon>
    </lineage>
</organism>
<feature type="region of interest" description="Disordered" evidence="5">
    <location>
        <begin position="392"/>
        <end position="536"/>
    </location>
</feature>
<evidence type="ECO:0000259" key="7">
    <source>
        <dbReference type="Pfam" id="PF03151"/>
    </source>
</evidence>
<dbReference type="PANTHER" id="PTHR11132">
    <property type="entry name" value="SOLUTE CARRIER FAMILY 35"/>
    <property type="match status" value="1"/>
</dbReference>
<dbReference type="Proteomes" id="UP001497516">
    <property type="component" value="Chromosome 7"/>
</dbReference>
<keyword evidence="2 6" id="KW-0812">Transmembrane</keyword>
<feature type="transmembrane region" description="Helical" evidence="6">
    <location>
        <begin position="195"/>
        <end position="221"/>
    </location>
</feature>
<dbReference type="CDD" id="cd22249">
    <property type="entry name" value="UDM1_RNF168_RNF169-like"/>
    <property type="match status" value="1"/>
</dbReference>
<feature type="compositionally biased region" description="Basic and acidic residues" evidence="5">
    <location>
        <begin position="393"/>
        <end position="461"/>
    </location>
</feature>
<reference evidence="8 9" key="1">
    <citation type="submission" date="2024-04" db="EMBL/GenBank/DDBJ databases">
        <authorList>
            <person name="Fracassetti M."/>
        </authorList>
    </citation>
    <scope>NUCLEOTIDE SEQUENCE [LARGE SCALE GENOMIC DNA]</scope>
</reference>
<feature type="domain" description="Sugar phosphate transporter" evidence="7">
    <location>
        <begin position="94"/>
        <end position="384"/>
    </location>
</feature>
<evidence type="ECO:0000256" key="3">
    <source>
        <dbReference type="ARBA" id="ARBA00022989"/>
    </source>
</evidence>
<feature type="transmembrane region" description="Helical" evidence="6">
    <location>
        <begin position="233"/>
        <end position="250"/>
    </location>
</feature>
<feature type="region of interest" description="Disordered" evidence="5">
    <location>
        <begin position="1"/>
        <end position="21"/>
    </location>
</feature>
<evidence type="ECO:0000256" key="1">
    <source>
        <dbReference type="ARBA" id="ARBA00004141"/>
    </source>
</evidence>
<proteinExistence type="predicted"/>
<feature type="region of interest" description="Disordered" evidence="5">
    <location>
        <begin position="582"/>
        <end position="621"/>
    </location>
</feature>
<dbReference type="InterPro" id="IPR050186">
    <property type="entry name" value="TPT_transporter"/>
</dbReference>
<dbReference type="Pfam" id="PF03151">
    <property type="entry name" value="TPT"/>
    <property type="match status" value="1"/>
</dbReference>
<name>A0AAV2FSF4_9ROSI</name>
<accession>A0AAV2FSF4</accession>
<feature type="compositionally biased region" description="Basic and acidic residues" evidence="5">
    <location>
        <begin position="582"/>
        <end position="618"/>
    </location>
</feature>